<dbReference type="EMBL" id="CM029037">
    <property type="protein sequence ID" value="KAG2660048.1"/>
    <property type="molecule type" value="Genomic_DNA"/>
</dbReference>
<keyword evidence="6" id="KW-1185">Reference proteome</keyword>
<reference evidence="5" key="1">
    <citation type="submission" date="2020-05" db="EMBL/GenBank/DDBJ databases">
        <title>WGS assembly of Panicum virgatum.</title>
        <authorList>
            <person name="Lovell J.T."/>
            <person name="Jenkins J."/>
            <person name="Shu S."/>
            <person name="Juenger T.E."/>
            <person name="Schmutz J."/>
        </authorList>
    </citation>
    <scope>NUCLEOTIDE SEQUENCE</scope>
    <source>
        <strain evidence="5">AP13</strain>
    </source>
</reference>
<accession>A0A8T0XM41</accession>
<dbReference type="Proteomes" id="UP000823388">
    <property type="component" value="Chromosome 1K"/>
</dbReference>
<evidence type="ECO:0000259" key="4">
    <source>
        <dbReference type="Pfam" id="PF13947"/>
    </source>
</evidence>
<comment type="subcellular location">
    <subcellularLocation>
        <location evidence="1">Membrane</location>
        <topology evidence="1">Single-pass membrane protein</topology>
    </subcellularLocation>
</comment>
<comment type="caution">
    <text evidence="5">The sequence shown here is derived from an EMBL/GenBank/DDBJ whole genome shotgun (WGS) entry which is preliminary data.</text>
</comment>
<name>A0A8T0XM41_PANVG</name>
<dbReference type="Pfam" id="PF13947">
    <property type="entry name" value="GUB_WAK_bind"/>
    <property type="match status" value="1"/>
</dbReference>
<dbReference type="GO" id="GO:0030247">
    <property type="term" value="F:polysaccharide binding"/>
    <property type="evidence" value="ECO:0007669"/>
    <property type="project" value="InterPro"/>
</dbReference>
<sequence>MACVLACLASMPPPASAATGDGGILYIPSAASLAHCPSSCGDVNISYPFGIGADCFRQGFELTCNNNTRPPKLFLGNSTTQHLQYVLGGSS</sequence>
<evidence type="ECO:0000256" key="1">
    <source>
        <dbReference type="ARBA" id="ARBA00004167"/>
    </source>
</evidence>
<dbReference type="PANTHER" id="PTHR33491">
    <property type="entry name" value="OSJNBA0016N04.9 PROTEIN"/>
    <property type="match status" value="1"/>
</dbReference>
<keyword evidence="2 3" id="KW-0732">Signal</keyword>
<proteinExistence type="predicted"/>
<feature type="domain" description="Wall-associated receptor kinase galacturonan-binding" evidence="4">
    <location>
        <begin position="36"/>
        <end position="75"/>
    </location>
</feature>
<feature type="chain" id="PRO_5035875421" description="Wall-associated receptor kinase galacturonan-binding domain-containing protein" evidence="3">
    <location>
        <begin position="18"/>
        <end position="91"/>
    </location>
</feature>
<gene>
    <name evidence="5" type="ORF">PVAP13_1KG393805</name>
</gene>
<organism evidence="5 6">
    <name type="scientific">Panicum virgatum</name>
    <name type="common">Blackwell switchgrass</name>
    <dbReference type="NCBI Taxonomy" id="38727"/>
    <lineage>
        <taxon>Eukaryota</taxon>
        <taxon>Viridiplantae</taxon>
        <taxon>Streptophyta</taxon>
        <taxon>Embryophyta</taxon>
        <taxon>Tracheophyta</taxon>
        <taxon>Spermatophyta</taxon>
        <taxon>Magnoliopsida</taxon>
        <taxon>Liliopsida</taxon>
        <taxon>Poales</taxon>
        <taxon>Poaceae</taxon>
        <taxon>PACMAD clade</taxon>
        <taxon>Panicoideae</taxon>
        <taxon>Panicodae</taxon>
        <taxon>Paniceae</taxon>
        <taxon>Panicinae</taxon>
        <taxon>Panicum</taxon>
        <taxon>Panicum sect. Hiantes</taxon>
    </lineage>
</organism>
<dbReference type="GO" id="GO:0016020">
    <property type="term" value="C:membrane"/>
    <property type="evidence" value="ECO:0007669"/>
    <property type="project" value="UniProtKB-SubCell"/>
</dbReference>
<feature type="signal peptide" evidence="3">
    <location>
        <begin position="1"/>
        <end position="17"/>
    </location>
</feature>
<dbReference type="InterPro" id="IPR025287">
    <property type="entry name" value="WAK_GUB"/>
</dbReference>
<evidence type="ECO:0000313" key="5">
    <source>
        <dbReference type="EMBL" id="KAG2660048.1"/>
    </source>
</evidence>
<evidence type="ECO:0000313" key="6">
    <source>
        <dbReference type="Proteomes" id="UP000823388"/>
    </source>
</evidence>
<protein>
    <recommendedName>
        <fullName evidence="4">Wall-associated receptor kinase galacturonan-binding domain-containing protein</fullName>
    </recommendedName>
</protein>
<evidence type="ECO:0000256" key="2">
    <source>
        <dbReference type="ARBA" id="ARBA00022729"/>
    </source>
</evidence>
<dbReference type="AlphaFoldDB" id="A0A8T0XM41"/>
<evidence type="ECO:0000256" key="3">
    <source>
        <dbReference type="SAM" id="SignalP"/>
    </source>
</evidence>